<dbReference type="SUPFAM" id="SSF46565">
    <property type="entry name" value="Chaperone J-domain"/>
    <property type="match status" value="1"/>
</dbReference>
<dbReference type="EMBL" id="BMMF01000006">
    <property type="protein sequence ID" value="GGK36001.1"/>
    <property type="molecule type" value="Genomic_DNA"/>
</dbReference>
<dbReference type="InterPro" id="IPR036869">
    <property type="entry name" value="J_dom_sf"/>
</dbReference>
<dbReference type="InterPro" id="IPR007791">
    <property type="entry name" value="DjlA_N"/>
</dbReference>
<evidence type="ECO:0000256" key="1">
    <source>
        <dbReference type="SAM" id="Phobius"/>
    </source>
</evidence>
<dbReference type="SUPFAM" id="SSF158682">
    <property type="entry name" value="TerB-like"/>
    <property type="match status" value="1"/>
</dbReference>
<protein>
    <submittedName>
        <fullName evidence="3">Molecular chaperone DjlA</fullName>
    </submittedName>
</protein>
<dbReference type="Gene3D" id="1.10.287.110">
    <property type="entry name" value="DnaJ domain"/>
    <property type="match status" value="1"/>
</dbReference>
<name>A0A917Q919_9HYPH</name>
<evidence type="ECO:0000313" key="3">
    <source>
        <dbReference type="EMBL" id="GGK36001.1"/>
    </source>
</evidence>
<dbReference type="RefSeq" id="WP_188913143.1">
    <property type="nucleotide sequence ID" value="NZ_BMMF01000006.1"/>
</dbReference>
<feature type="transmembrane region" description="Helical" evidence="1">
    <location>
        <begin position="12"/>
        <end position="33"/>
    </location>
</feature>
<keyword evidence="4" id="KW-1185">Reference proteome</keyword>
<keyword evidence="1" id="KW-0472">Membrane</keyword>
<proteinExistence type="predicted"/>
<dbReference type="CDD" id="cd06257">
    <property type="entry name" value="DnaJ"/>
    <property type="match status" value="1"/>
</dbReference>
<dbReference type="AlphaFoldDB" id="A0A917Q919"/>
<dbReference type="Pfam" id="PF05099">
    <property type="entry name" value="TerB"/>
    <property type="match status" value="1"/>
</dbReference>
<keyword evidence="1" id="KW-1133">Transmembrane helix</keyword>
<comment type="caution">
    <text evidence="3">The sequence shown here is derived from an EMBL/GenBank/DDBJ whole genome shotgun (WGS) entry which is preliminary data.</text>
</comment>
<keyword evidence="1" id="KW-0812">Transmembrane</keyword>
<dbReference type="CDD" id="cd07316">
    <property type="entry name" value="terB_like_DjlA"/>
    <property type="match status" value="1"/>
</dbReference>
<evidence type="ECO:0000313" key="4">
    <source>
        <dbReference type="Proteomes" id="UP000600449"/>
    </source>
</evidence>
<accession>A0A917Q919</accession>
<reference evidence="3 4" key="1">
    <citation type="journal article" date="2014" name="Int. J. Syst. Evol. Microbiol.">
        <title>Complete genome sequence of Corynebacterium casei LMG S-19264T (=DSM 44701T), isolated from a smear-ripened cheese.</title>
        <authorList>
            <consortium name="US DOE Joint Genome Institute (JGI-PGF)"/>
            <person name="Walter F."/>
            <person name="Albersmeier A."/>
            <person name="Kalinowski J."/>
            <person name="Ruckert C."/>
        </authorList>
    </citation>
    <scope>NUCLEOTIDE SEQUENCE [LARGE SCALE GENOMIC DNA]</scope>
    <source>
        <strain evidence="3 4">CGMCC 1.9161</strain>
    </source>
</reference>
<feature type="domain" description="J" evidence="2">
    <location>
        <begin position="173"/>
        <end position="237"/>
    </location>
</feature>
<evidence type="ECO:0000259" key="2">
    <source>
        <dbReference type="PROSITE" id="PS50076"/>
    </source>
</evidence>
<dbReference type="InterPro" id="IPR029024">
    <property type="entry name" value="TerB-like"/>
</dbReference>
<dbReference type="PROSITE" id="PS50076">
    <property type="entry name" value="DNAJ_2"/>
    <property type="match status" value="1"/>
</dbReference>
<dbReference type="Proteomes" id="UP000600449">
    <property type="component" value="Unassembled WGS sequence"/>
</dbReference>
<gene>
    <name evidence="3" type="ORF">GCM10011322_23740</name>
</gene>
<dbReference type="SMART" id="SM00271">
    <property type="entry name" value="DnaJ"/>
    <property type="match status" value="1"/>
</dbReference>
<dbReference type="InterPro" id="IPR001623">
    <property type="entry name" value="DnaJ_domain"/>
</dbReference>
<sequence length="239" mass="25746">MSVWGKLGGFGVGFLIGGPIGALIGAALGHVLVDREGAPFGPTPRDLVFTTGLIALSAKMAKADGVVMRSEREAFRRIVVVEEADRARVEALFDLASRTADGYEAYARQLHELLADEPALLEDVLDGLFLIAAADGAVHEREFAFLGEVARIFGFDAARFERVAARHVALKDDPYAVLGASREMDDAALKSHWRRLVAEVHPDRAVARGLPPEAIAIATRRLAAVNAAWDRIARERGIG</sequence>
<dbReference type="Gene3D" id="1.10.3680.10">
    <property type="entry name" value="TerB-like"/>
    <property type="match status" value="1"/>
</dbReference>
<organism evidence="3 4">
    <name type="scientific">Salinarimonas ramus</name>
    <dbReference type="NCBI Taxonomy" id="690164"/>
    <lineage>
        <taxon>Bacteria</taxon>
        <taxon>Pseudomonadati</taxon>
        <taxon>Pseudomonadota</taxon>
        <taxon>Alphaproteobacteria</taxon>
        <taxon>Hyphomicrobiales</taxon>
        <taxon>Salinarimonadaceae</taxon>
        <taxon>Salinarimonas</taxon>
    </lineage>
</organism>